<dbReference type="Proteomes" id="UP000000763">
    <property type="component" value="Chromosome 6"/>
</dbReference>
<evidence type="ECO:0000313" key="1">
    <source>
        <dbReference type="EMBL" id="BAD69098.1"/>
    </source>
</evidence>
<organism evidence="1 2">
    <name type="scientific">Oryza sativa subsp. japonica</name>
    <name type="common">Rice</name>
    <dbReference type="NCBI Taxonomy" id="39947"/>
    <lineage>
        <taxon>Eukaryota</taxon>
        <taxon>Viridiplantae</taxon>
        <taxon>Streptophyta</taxon>
        <taxon>Embryophyta</taxon>
        <taxon>Tracheophyta</taxon>
        <taxon>Spermatophyta</taxon>
        <taxon>Magnoliopsida</taxon>
        <taxon>Liliopsida</taxon>
        <taxon>Poales</taxon>
        <taxon>Poaceae</taxon>
        <taxon>BOP clade</taxon>
        <taxon>Oryzoideae</taxon>
        <taxon>Oryzeae</taxon>
        <taxon>Oryzinae</taxon>
        <taxon>Oryza</taxon>
        <taxon>Oryza sativa</taxon>
    </lineage>
</organism>
<reference evidence="2" key="1">
    <citation type="journal article" date="2005" name="Nature">
        <title>The map-based sequence of the rice genome.</title>
        <authorList>
            <consortium name="International rice genome sequencing project (IRGSP)"/>
            <person name="Matsumoto T."/>
            <person name="Wu J."/>
            <person name="Kanamori H."/>
            <person name="Katayose Y."/>
            <person name="Fujisawa M."/>
            <person name="Namiki N."/>
            <person name="Mizuno H."/>
            <person name="Yamamoto K."/>
            <person name="Antonio B.A."/>
            <person name="Baba T."/>
            <person name="Sakata K."/>
            <person name="Nagamura Y."/>
            <person name="Aoki H."/>
            <person name="Arikawa K."/>
            <person name="Arita K."/>
            <person name="Bito T."/>
            <person name="Chiden Y."/>
            <person name="Fujitsuka N."/>
            <person name="Fukunaka R."/>
            <person name="Hamada M."/>
            <person name="Harada C."/>
            <person name="Hayashi A."/>
            <person name="Hijishita S."/>
            <person name="Honda M."/>
            <person name="Hosokawa S."/>
            <person name="Ichikawa Y."/>
            <person name="Idonuma A."/>
            <person name="Iijima M."/>
            <person name="Ikeda M."/>
            <person name="Ikeno M."/>
            <person name="Ito K."/>
            <person name="Ito S."/>
            <person name="Ito T."/>
            <person name="Ito Y."/>
            <person name="Ito Y."/>
            <person name="Iwabuchi A."/>
            <person name="Kamiya K."/>
            <person name="Karasawa W."/>
            <person name="Kurita K."/>
            <person name="Katagiri S."/>
            <person name="Kikuta A."/>
            <person name="Kobayashi H."/>
            <person name="Kobayashi N."/>
            <person name="Machita K."/>
            <person name="Maehara T."/>
            <person name="Masukawa M."/>
            <person name="Mizubayashi T."/>
            <person name="Mukai Y."/>
            <person name="Nagasaki H."/>
            <person name="Nagata Y."/>
            <person name="Naito S."/>
            <person name="Nakashima M."/>
            <person name="Nakama Y."/>
            <person name="Nakamichi Y."/>
            <person name="Nakamura M."/>
            <person name="Meguro A."/>
            <person name="Negishi M."/>
            <person name="Ohta I."/>
            <person name="Ohta T."/>
            <person name="Okamoto M."/>
            <person name="Ono N."/>
            <person name="Saji S."/>
            <person name="Sakaguchi M."/>
            <person name="Sakai K."/>
            <person name="Shibata M."/>
            <person name="Shimokawa T."/>
            <person name="Song J."/>
            <person name="Takazaki Y."/>
            <person name="Terasawa K."/>
            <person name="Tsugane M."/>
            <person name="Tsuji K."/>
            <person name="Ueda S."/>
            <person name="Waki K."/>
            <person name="Yamagata H."/>
            <person name="Yamamoto M."/>
            <person name="Yamamoto S."/>
            <person name="Yamane H."/>
            <person name="Yoshiki S."/>
            <person name="Yoshihara R."/>
            <person name="Yukawa K."/>
            <person name="Zhong H."/>
            <person name="Yano M."/>
            <person name="Yuan Q."/>
            <person name="Ouyang S."/>
            <person name="Liu J."/>
            <person name="Jones K.M."/>
            <person name="Gansberger K."/>
            <person name="Moffat K."/>
            <person name="Hill J."/>
            <person name="Bera J."/>
            <person name="Fadrosh D."/>
            <person name="Jin S."/>
            <person name="Johri S."/>
            <person name="Kim M."/>
            <person name="Overton L."/>
            <person name="Reardon M."/>
            <person name="Tsitrin T."/>
            <person name="Vuong H."/>
            <person name="Weaver B."/>
            <person name="Ciecko A."/>
            <person name="Tallon L."/>
            <person name="Jackson J."/>
            <person name="Pai G."/>
            <person name="Aken S.V."/>
            <person name="Utterback T."/>
            <person name="Reidmuller S."/>
            <person name="Feldblyum T."/>
            <person name="Hsiao J."/>
            <person name="Zismann V."/>
            <person name="Iobst S."/>
            <person name="de Vazeille A.R."/>
            <person name="Buell C.R."/>
            <person name="Ying K."/>
            <person name="Li Y."/>
            <person name="Lu T."/>
            <person name="Huang Y."/>
            <person name="Zhao Q."/>
            <person name="Feng Q."/>
            <person name="Zhang L."/>
            <person name="Zhu J."/>
            <person name="Weng Q."/>
            <person name="Mu J."/>
            <person name="Lu Y."/>
            <person name="Fan D."/>
            <person name="Liu Y."/>
            <person name="Guan J."/>
            <person name="Zhang Y."/>
            <person name="Yu S."/>
            <person name="Liu X."/>
            <person name="Zhang Y."/>
            <person name="Hong G."/>
            <person name="Han B."/>
            <person name="Choisne N."/>
            <person name="Demange N."/>
            <person name="Orjeda G."/>
            <person name="Samain S."/>
            <person name="Cattolico L."/>
            <person name="Pelletier E."/>
            <person name="Couloux A."/>
            <person name="Segurens B."/>
            <person name="Wincker P."/>
            <person name="D'Hont A."/>
            <person name="Scarpelli C."/>
            <person name="Weissenbach J."/>
            <person name="Salanoubat M."/>
            <person name="Quetier F."/>
            <person name="Yu Y."/>
            <person name="Kim H.R."/>
            <person name="Rambo T."/>
            <person name="Currie J."/>
            <person name="Collura K."/>
            <person name="Luo M."/>
            <person name="Yang T."/>
            <person name="Ammiraju J.S.S."/>
            <person name="Engler F."/>
            <person name="Soderlund C."/>
            <person name="Wing R.A."/>
            <person name="Palmer L.E."/>
            <person name="de la Bastide M."/>
            <person name="Spiegel L."/>
            <person name="Nascimento L."/>
            <person name="Zutavern T."/>
            <person name="O'Shaughnessy A."/>
            <person name="Dike S."/>
            <person name="Dedhia N."/>
            <person name="Preston R."/>
            <person name="Balija V."/>
            <person name="McCombie W.R."/>
            <person name="Chow T."/>
            <person name="Chen H."/>
            <person name="Chung M."/>
            <person name="Chen C."/>
            <person name="Shaw J."/>
            <person name="Wu H."/>
            <person name="Hsiao K."/>
            <person name="Chao Y."/>
            <person name="Chu M."/>
            <person name="Cheng C."/>
            <person name="Hour A."/>
            <person name="Lee P."/>
            <person name="Lin S."/>
            <person name="Lin Y."/>
            <person name="Liou J."/>
            <person name="Liu S."/>
            <person name="Hsing Y."/>
            <person name="Raghuvanshi S."/>
            <person name="Mohanty A."/>
            <person name="Bharti A.K."/>
            <person name="Gaur A."/>
            <person name="Gupta V."/>
            <person name="Kumar D."/>
            <person name="Ravi V."/>
            <person name="Vij S."/>
            <person name="Kapur A."/>
            <person name="Khurana P."/>
            <person name="Khurana P."/>
            <person name="Khurana J.P."/>
            <person name="Tyagi A.K."/>
            <person name="Gaikwad K."/>
            <person name="Singh A."/>
            <person name="Dalal V."/>
            <person name="Srivastava S."/>
            <person name="Dixit A."/>
            <person name="Pal A.K."/>
            <person name="Ghazi I.A."/>
            <person name="Yadav M."/>
            <person name="Pandit A."/>
            <person name="Bhargava A."/>
            <person name="Sureshbabu K."/>
            <person name="Batra K."/>
            <person name="Sharma T.R."/>
            <person name="Mohapatra T."/>
            <person name="Singh N.K."/>
            <person name="Messing J."/>
            <person name="Nelson A.B."/>
            <person name="Fuks G."/>
            <person name="Kavchok S."/>
            <person name="Keizer G."/>
            <person name="Linton E."/>
            <person name="Llaca V."/>
            <person name="Song R."/>
            <person name="Tanyolac B."/>
            <person name="Young S."/>
            <person name="Ho-Il K."/>
            <person name="Hahn J.H."/>
            <person name="Sangsakoo G."/>
            <person name="Vanavichit A."/>
            <person name="de Mattos Luiz.A.T."/>
            <person name="Zimmer P.D."/>
            <person name="Malone G."/>
            <person name="Dellagostin O."/>
            <person name="de Oliveira A.C."/>
            <person name="Bevan M."/>
            <person name="Bancroft I."/>
            <person name="Minx P."/>
            <person name="Cordum H."/>
            <person name="Wilson R."/>
            <person name="Cheng Z."/>
            <person name="Jin W."/>
            <person name="Jiang J."/>
            <person name="Leong S.A."/>
            <person name="Iwama H."/>
            <person name="Gojobori T."/>
            <person name="Itoh T."/>
            <person name="Niimura Y."/>
            <person name="Fujii Y."/>
            <person name="Habara T."/>
            <person name="Sakai H."/>
            <person name="Sato Y."/>
            <person name="Wilson G."/>
            <person name="Kumar K."/>
            <person name="McCouch S."/>
            <person name="Juretic N."/>
            <person name="Hoen D."/>
            <person name="Wright S."/>
            <person name="Bruskiewich R."/>
            <person name="Bureau T."/>
            <person name="Miyao A."/>
            <person name="Hirochika H."/>
            <person name="Nishikawa T."/>
            <person name="Kadowaki K."/>
            <person name="Sugiura M."/>
            <person name="Burr B."/>
            <person name="Sasaki T."/>
        </authorList>
    </citation>
    <scope>NUCLEOTIDE SEQUENCE [LARGE SCALE GENOMIC DNA]</scope>
    <source>
        <strain evidence="2">cv. Nipponbare</strain>
    </source>
</reference>
<reference evidence="2" key="2">
    <citation type="journal article" date="2008" name="Nucleic Acids Res.">
        <title>The rice annotation project database (RAP-DB): 2008 update.</title>
        <authorList>
            <consortium name="The rice annotation project (RAP)"/>
        </authorList>
    </citation>
    <scope>GENOME REANNOTATION</scope>
    <source>
        <strain evidence="2">cv. Nipponbare</strain>
    </source>
</reference>
<gene>
    <name evidence="1" type="primary">P0649C11.7</name>
</gene>
<name>Q5VN79_ORYSJ</name>
<protein>
    <submittedName>
        <fullName evidence="1">Uncharacterized protein</fullName>
    </submittedName>
</protein>
<accession>Q5VN79</accession>
<evidence type="ECO:0000313" key="2">
    <source>
        <dbReference type="Proteomes" id="UP000000763"/>
    </source>
</evidence>
<dbReference type="AlphaFoldDB" id="Q5VN79"/>
<sequence length="70" mass="7198">MEEVVARLLDDAVGVSKSAAAALGERGGNDSAMEMAAWWLAGDGGCDMLTTKFGKHKVIIGLESVSASKS</sequence>
<dbReference type="EMBL" id="AP005659">
    <property type="protein sequence ID" value="BAD69098.1"/>
    <property type="molecule type" value="Genomic_DNA"/>
</dbReference>
<proteinExistence type="predicted"/>